<organism evidence="4 5">
    <name type="scientific">Sulfuritortus calidifontis</name>
    <dbReference type="NCBI Taxonomy" id="1914471"/>
    <lineage>
        <taxon>Bacteria</taxon>
        <taxon>Pseudomonadati</taxon>
        <taxon>Pseudomonadota</taxon>
        <taxon>Betaproteobacteria</taxon>
        <taxon>Nitrosomonadales</taxon>
        <taxon>Thiobacillaceae</taxon>
        <taxon>Sulfuritortus</taxon>
    </lineage>
</organism>
<dbReference type="AlphaFoldDB" id="A0A4R3JT74"/>
<dbReference type="InterPro" id="IPR031107">
    <property type="entry name" value="Small_HSP"/>
</dbReference>
<evidence type="ECO:0000313" key="5">
    <source>
        <dbReference type="Proteomes" id="UP000295135"/>
    </source>
</evidence>
<dbReference type="RefSeq" id="WP_172599386.1">
    <property type="nucleotide sequence ID" value="NZ_AP018721.1"/>
</dbReference>
<evidence type="ECO:0000256" key="2">
    <source>
        <dbReference type="RuleBase" id="RU003616"/>
    </source>
</evidence>
<dbReference type="CDD" id="cd06464">
    <property type="entry name" value="ACD_sHsps-like"/>
    <property type="match status" value="1"/>
</dbReference>
<gene>
    <name evidence="4" type="ORF">EDC61_1155</name>
</gene>
<feature type="domain" description="SHSP" evidence="3">
    <location>
        <begin position="33"/>
        <end position="143"/>
    </location>
</feature>
<dbReference type="Pfam" id="PF00011">
    <property type="entry name" value="HSP20"/>
    <property type="match status" value="1"/>
</dbReference>
<evidence type="ECO:0000259" key="3">
    <source>
        <dbReference type="PROSITE" id="PS01031"/>
    </source>
</evidence>
<dbReference type="PANTHER" id="PTHR11527">
    <property type="entry name" value="HEAT-SHOCK PROTEIN 20 FAMILY MEMBER"/>
    <property type="match status" value="1"/>
</dbReference>
<sequence>MIYRAFFPRDIFSEMERLQRELAQSFEWPTSIRGLARGFPALNVGSTPKSVEIYAFAPGLDPAALNVQIEKGVLTVEGERAAEAVPEQATVHIDERFRGRFRRVVTLPDDIDPNAVSAKYRDGVLHISVARKEAAQPRRIAIE</sequence>
<keyword evidence="5" id="KW-1185">Reference proteome</keyword>
<accession>A0A4R3JT74</accession>
<comment type="caution">
    <text evidence="4">The sequence shown here is derived from an EMBL/GenBank/DDBJ whole genome shotgun (WGS) entry which is preliminary data.</text>
</comment>
<evidence type="ECO:0000256" key="1">
    <source>
        <dbReference type="PROSITE-ProRule" id="PRU00285"/>
    </source>
</evidence>
<evidence type="ECO:0000313" key="4">
    <source>
        <dbReference type="EMBL" id="TCS70538.1"/>
    </source>
</evidence>
<dbReference type="PROSITE" id="PS01031">
    <property type="entry name" value="SHSP"/>
    <property type="match status" value="1"/>
</dbReference>
<dbReference type="InterPro" id="IPR002068">
    <property type="entry name" value="A-crystallin/Hsp20_dom"/>
</dbReference>
<name>A0A4R3JT74_9PROT</name>
<reference evidence="4 5" key="1">
    <citation type="submission" date="2019-03" db="EMBL/GenBank/DDBJ databases">
        <title>Genomic Encyclopedia of Type Strains, Phase IV (KMG-IV): sequencing the most valuable type-strain genomes for metagenomic binning, comparative biology and taxonomic classification.</title>
        <authorList>
            <person name="Goeker M."/>
        </authorList>
    </citation>
    <scope>NUCLEOTIDE SEQUENCE [LARGE SCALE GENOMIC DNA]</scope>
    <source>
        <strain evidence="4 5">DSM 103923</strain>
    </source>
</reference>
<dbReference type="EMBL" id="SLZY01000015">
    <property type="protein sequence ID" value="TCS70538.1"/>
    <property type="molecule type" value="Genomic_DNA"/>
</dbReference>
<dbReference type="Proteomes" id="UP000295135">
    <property type="component" value="Unassembled WGS sequence"/>
</dbReference>
<proteinExistence type="inferred from homology"/>
<dbReference type="InterPro" id="IPR008978">
    <property type="entry name" value="HSP20-like_chaperone"/>
</dbReference>
<comment type="similarity">
    <text evidence="1 2">Belongs to the small heat shock protein (HSP20) family.</text>
</comment>
<protein>
    <submittedName>
        <fullName evidence="4">HSP20 family protein</fullName>
    </submittedName>
</protein>
<dbReference type="Gene3D" id="2.60.40.790">
    <property type="match status" value="1"/>
</dbReference>
<dbReference type="SUPFAM" id="SSF49764">
    <property type="entry name" value="HSP20-like chaperones"/>
    <property type="match status" value="1"/>
</dbReference>